<dbReference type="InterPro" id="IPR003105">
    <property type="entry name" value="SRA_YDG"/>
</dbReference>
<dbReference type="InterPro" id="IPR045134">
    <property type="entry name" value="UHRF1/2-like"/>
</dbReference>
<dbReference type="PANTHER" id="PTHR14140:SF27">
    <property type="entry name" value="OS04G0289800 PROTEIN"/>
    <property type="match status" value="1"/>
</dbReference>
<dbReference type="GO" id="GO:0016567">
    <property type="term" value="P:protein ubiquitination"/>
    <property type="evidence" value="ECO:0007669"/>
    <property type="project" value="TreeGrafter"/>
</dbReference>
<dbReference type="Proteomes" id="UP000373149">
    <property type="component" value="Unassembled WGS sequence"/>
</dbReference>
<name>A0A5N8X167_9ACTN</name>
<dbReference type="PROSITE" id="PS51015">
    <property type="entry name" value="YDG"/>
    <property type="match status" value="1"/>
</dbReference>
<reference evidence="3 4" key="1">
    <citation type="submission" date="2019-09" db="EMBL/GenBank/DDBJ databases">
        <authorList>
            <person name="Duangmal K."/>
            <person name="Teo W.F.A."/>
            <person name="Lipun K."/>
        </authorList>
    </citation>
    <scope>NUCLEOTIDE SEQUENCE [LARGE SCALE GENOMIC DNA]</scope>
    <source>
        <strain evidence="3 4">K1PN6</strain>
    </source>
</reference>
<dbReference type="RefSeq" id="WP_152867483.1">
    <property type="nucleotide sequence ID" value="NZ_VMNX01000188.1"/>
</dbReference>
<dbReference type="InterPro" id="IPR015947">
    <property type="entry name" value="PUA-like_sf"/>
</dbReference>
<proteinExistence type="predicted"/>
<evidence type="ECO:0000259" key="2">
    <source>
        <dbReference type="PROSITE" id="PS51015"/>
    </source>
</evidence>
<dbReference type="EMBL" id="VMNX01000188">
    <property type="protein sequence ID" value="MPY53353.1"/>
    <property type="molecule type" value="Genomic_DNA"/>
</dbReference>
<dbReference type="Pfam" id="PF13391">
    <property type="entry name" value="HNH_2"/>
    <property type="match status" value="1"/>
</dbReference>
<evidence type="ECO:0000313" key="3">
    <source>
        <dbReference type="EMBL" id="MPY53353.1"/>
    </source>
</evidence>
<comment type="caution">
    <text evidence="3">The sequence shown here is derived from an EMBL/GenBank/DDBJ whole genome shotgun (WGS) entry which is preliminary data.</text>
</comment>
<dbReference type="SMART" id="SM00466">
    <property type="entry name" value="SRA"/>
    <property type="match status" value="1"/>
</dbReference>
<keyword evidence="4" id="KW-1185">Reference proteome</keyword>
<dbReference type="InterPro" id="IPR003615">
    <property type="entry name" value="HNH_nuc"/>
</dbReference>
<protein>
    <recommendedName>
        <fullName evidence="2">YDG domain-containing protein</fullName>
    </recommendedName>
</protein>
<dbReference type="GO" id="GO:0061630">
    <property type="term" value="F:ubiquitin protein ligase activity"/>
    <property type="evidence" value="ECO:0007669"/>
    <property type="project" value="TreeGrafter"/>
</dbReference>
<sequence length="362" mass="41034">MTEAIDGIQYVGVGERRIGHIEGIAPGAEYRRRIPLQRAKLHRDNQRGISWLADEDGAEVADAIVLHGGYEDDEDHWTWVRYTGASPDADKYEVNGVKKLLRSQSWAYRDNAALMRSYERGHPIRVIRGWEGDSRYSPIDCYRYDGLYEITEARAAVSRSPAPDGTPVKICQVDLERLPDEFQDPTSIEGRISNLLERQKGLLQEELEPVGSEIEEGTEEEAQQGEKFPETRSAQVQRLVRDAAVTRNVKALYDGECQVCGLRLLGPDGKPYSEGAHIRPLGKPHRGPDVEPNVLCLCPNCHVRLDIGAIVVDDDWSIIVRAAVLGGNVRPKLKRHRKHKIHLDYVRYHRKRWHGELDLSDE</sequence>
<dbReference type="CDD" id="cd00085">
    <property type="entry name" value="HNHc"/>
    <property type="match status" value="1"/>
</dbReference>
<feature type="domain" description="YDG" evidence="2">
    <location>
        <begin position="19"/>
        <end position="177"/>
    </location>
</feature>
<accession>A0A5N8X167</accession>
<dbReference type="Pfam" id="PF02182">
    <property type="entry name" value="SAD_SRA"/>
    <property type="match status" value="1"/>
</dbReference>
<feature type="compositionally biased region" description="Acidic residues" evidence="1">
    <location>
        <begin position="210"/>
        <end position="223"/>
    </location>
</feature>
<dbReference type="SUPFAM" id="SSF88697">
    <property type="entry name" value="PUA domain-like"/>
    <property type="match status" value="1"/>
</dbReference>
<feature type="region of interest" description="Disordered" evidence="1">
    <location>
        <begin position="210"/>
        <end position="234"/>
    </location>
</feature>
<organism evidence="3 4">
    <name type="scientific">Streptomyces acidicola</name>
    <dbReference type="NCBI Taxonomy" id="2596892"/>
    <lineage>
        <taxon>Bacteria</taxon>
        <taxon>Bacillati</taxon>
        <taxon>Actinomycetota</taxon>
        <taxon>Actinomycetes</taxon>
        <taxon>Kitasatosporales</taxon>
        <taxon>Streptomycetaceae</taxon>
        <taxon>Streptomyces</taxon>
    </lineage>
</organism>
<dbReference type="AlphaFoldDB" id="A0A5N8X167"/>
<dbReference type="InterPro" id="IPR036987">
    <property type="entry name" value="SRA-YDG_sf"/>
</dbReference>
<dbReference type="PANTHER" id="PTHR14140">
    <property type="entry name" value="E3 UBIQUITIN-PROTEIN LIGASE UHRF-RELATED"/>
    <property type="match status" value="1"/>
</dbReference>
<evidence type="ECO:0000313" key="4">
    <source>
        <dbReference type="Proteomes" id="UP000373149"/>
    </source>
</evidence>
<dbReference type="Gene3D" id="2.30.280.10">
    <property type="entry name" value="SRA-YDG"/>
    <property type="match status" value="1"/>
</dbReference>
<evidence type="ECO:0000256" key="1">
    <source>
        <dbReference type="SAM" id="MobiDB-lite"/>
    </source>
</evidence>
<gene>
    <name evidence="3" type="ORF">FPZ41_34255</name>
</gene>
<dbReference type="GO" id="GO:0044027">
    <property type="term" value="P:negative regulation of gene expression via chromosomal CpG island methylation"/>
    <property type="evidence" value="ECO:0007669"/>
    <property type="project" value="TreeGrafter"/>
</dbReference>